<dbReference type="HAMAP" id="MF_01369_A">
    <property type="entry name" value="Ribosomal_uL23_A"/>
    <property type="match status" value="1"/>
</dbReference>
<keyword evidence="9" id="KW-1185">Reference proteome</keyword>
<dbReference type="FunFam" id="3.30.70.330:FF:000532">
    <property type="entry name" value="50S ribosomal protein L23"/>
    <property type="match status" value="1"/>
</dbReference>
<name>A0A133U7F1_9EURY</name>
<dbReference type="GO" id="GO:0003735">
    <property type="term" value="F:structural constituent of ribosome"/>
    <property type="evidence" value="ECO:0007669"/>
    <property type="project" value="UniProtKB-UniRule"/>
</dbReference>
<evidence type="ECO:0000313" key="9">
    <source>
        <dbReference type="Proteomes" id="UP000070589"/>
    </source>
</evidence>
<comment type="subunit">
    <text evidence="6">Part of the 50S ribosomal subunit. Contacts protein L29.</text>
</comment>
<comment type="caution">
    <text evidence="8">The sequence shown here is derived from an EMBL/GenBank/DDBJ whole genome shotgun (WGS) entry which is preliminary data.</text>
</comment>
<dbReference type="GO" id="GO:1990904">
    <property type="term" value="C:ribonucleoprotein complex"/>
    <property type="evidence" value="ECO:0007669"/>
    <property type="project" value="UniProtKB-KW"/>
</dbReference>
<organism evidence="8 9">
    <name type="scientific">candidate division MSBL1 archaeon SCGC-AAA259D14</name>
    <dbReference type="NCBI Taxonomy" id="1698261"/>
    <lineage>
        <taxon>Archaea</taxon>
        <taxon>Methanobacteriati</taxon>
        <taxon>Methanobacteriota</taxon>
        <taxon>candidate division MSBL1</taxon>
    </lineage>
</organism>
<evidence type="ECO:0000256" key="2">
    <source>
        <dbReference type="ARBA" id="ARBA00022730"/>
    </source>
</evidence>
<dbReference type="GO" id="GO:0019843">
    <property type="term" value="F:rRNA binding"/>
    <property type="evidence" value="ECO:0007669"/>
    <property type="project" value="UniProtKB-UniRule"/>
</dbReference>
<dbReference type="NCBIfam" id="TIGR03636">
    <property type="entry name" value="uL23_arch"/>
    <property type="match status" value="1"/>
</dbReference>
<dbReference type="InterPro" id="IPR019985">
    <property type="entry name" value="Ribosomal_uL23"/>
</dbReference>
<keyword evidence="5 6" id="KW-0687">Ribonucleoprotein</keyword>
<evidence type="ECO:0000256" key="6">
    <source>
        <dbReference type="HAMAP-Rule" id="MF_01369"/>
    </source>
</evidence>
<reference evidence="8 9" key="1">
    <citation type="journal article" date="2016" name="Sci. Rep.">
        <title>Metabolic traits of an uncultured archaeal lineage -MSBL1- from brine pools of the Red Sea.</title>
        <authorList>
            <person name="Mwirichia R."/>
            <person name="Alam I."/>
            <person name="Rashid M."/>
            <person name="Vinu M."/>
            <person name="Ba-Alawi W."/>
            <person name="Anthony Kamau A."/>
            <person name="Kamanda Ngugi D."/>
            <person name="Goker M."/>
            <person name="Klenk H.P."/>
            <person name="Bajic V."/>
            <person name="Stingl U."/>
        </authorList>
    </citation>
    <scope>NUCLEOTIDE SEQUENCE [LARGE SCALE GENOMIC DNA]</scope>
    <source>
        <strain evidence="8">SCGC-AAA259D14</strain>
    </source>
</reference>
<gene>
    <name evidence="6" type="primary">rpl23</name>
    <name evidence="8" type="ORF">AKJ62_01640</name>
</gene>
<dbReference type="NCBIfam" id="NF011118">
    <property type="entry name" value="PRK14548.1"/>
    <property type="match status" value="1"/>
</dbReference>
<comment type="function">
    <text evidence="6">Binds to 23S rRNA. One of the proteins that surrounds the polypeptide exit tunnel on the outside of the ribosome.</text>
</comment>
<evidence type="ECO:0000256" key="3">
    <source>
        <dbReference type="ARBA" id="ARBA00022884"/>
    </source>
</evidence>
<evidence type="ECO:0000256" key="5">
    <source>
        <dbReference type="ARBA" id="ARBA00023274"/>
    </source>
</evidence>
<keyword evidence="3 6" id="KW-0694">RNA-binding</keyword>
<comment type="similarity">
    <text evidence="1 6 7">Belongs to the universal ribosomal protein uL23 family.</text>
</comment>
<dbReference type="SUPFAM" id="SSF54189">
    <property type="entry name" value="Ribosomal proteins S24e, L23 and L15e"/>
    <property type="match status" value="1"/>
</dbReference>
<dbReference type="Gene3D" id="3.30.70.330">
    <property type="match status" value="1"/>
</dbReference>
<proteinExistence type="inferred from homology"/>
<keyword evidence="4 6" id="KW-0689">Ribosomal protein</keyword>
<dbReference type="HAMAP" id="MF_01369_B">
    <property type="entry name" value="Ribosomal_uL23_B"/>
    <property type="match status" value="1"/>
</dbReference>
<dbReference type="AlphaFoldDB" id="A0A133U7F1"/>
<dbReference type="InterPro" id="IPR012677">
    <property type="entry name" value="Nucleotide-bd_a/b_plait_sf"/>
</dbReference>
<dbReference type="GO" id="GO:0005840">
    <property type="term" value="C:ribosome"/>
    <property type="evidence" value="ECO:0007669"/>
    <property type="project" value="UniProtKB-UniRule"/>
</dbReference>
<sequence>MKDPHKVIIHPKITEKAVRLIEEENKLVFVVSHDSNKKEIKRAVETLFEVEVDKVNIQITPKAEKRAFVKLSPEHNADEIAARLGVF</sequence>
<dbReference type="InterPro" id="IPR012678">
    <property type="entry name" value="Ribosomal_uL23/eL15/eS24_sf"/>
</dbReference>
<dbReference type="PANTHER" id="PTHR11620">
    <property type="entry name" value="60S RIBOSOMAL PROTEIN L23A"/>
    <property type="match status" value="1"/>
</dbReference>
<dbReference type="EMBL" id="LHXL01000013">
    <property type="protein sequence ID" value="KXA90097.1"/>
    <property type="molecule type" value="Genomic_DNA"/>
</dbReference>
<keyword evidence="2 6" id="KW-0699">rRNA-binding</keyword>
<dbReference type="Proteomes" id="UP000070589">
    <property type="component" value="Unassembled WGS sequence"/>
</dbReference>
<protein>
    <recommendedName>
        <fullName evidence="6">Large ribosomal subunit protein uL23</fullName>
    </recommendedName>
</protein>
<dbReference type="PROSITE" id="PS00050">
    <property type="entry name" value="RIBOSOMAL_L23"/>
    <property type="match status" value="1"/>
</dbReference>
<evidence type="ECO:0000256" key="7">
    <source>
        <dbReference type="RuleBase" id="RU003934"/>
    </source>
</evidence>
<evidence type="ECO:0000313" key="8">
    <source>
        <dbReference type="EMBL" id="KXA90097.1"/>
    </source>
</evidence>
<dbReference type="InterPro" id="IPR013025">
    <property type="entry name" value="Ribosomal_uL23-like"/>
</dbReference>
<evidence type="ECO:0000256" key="1">
    <source>
        <dbReference type="ARBA" id="ARBA00006700"/>
    </source>
</evidence>
<dbReference type="InterPro" id="IPR001014">
    <property type="entry name" value="Ribosomal_uL23_CS"/>
</dbReference>
<accession>A0A133U7F1</accession>
<dbReference type="Pfam" id="PF00276">
    <property type="entry name" value="Ribosomal_L23"/>
    <property type="match status" value="1"/>
</dbReference>
<evidence type="ECO:0000256" key="4">
    <source>
        <dbReference type="ARBA" id="ARBA00022980"/>
    </source>
</evidence>
<dbReference type="GO" id="GO:0006412">
    <property type="term" value="P:translation"/>
    <property type="evidence" value="ECO:0007669"/>
    <property type="project" value="UniProtKB-UniRule"/>
</dbReference>